<reference evidence="7 8" key="2">
    <citation type="journal article" date="2011" name="Stand. Genomic Sci.">
        <title>Complete genome sequence of Staphylothermus hellenicus P8.</title>
        <authorList>
            <person name="Anderson I."/>
            <person name="Wirth R."/>
            <person name="Lucas S."/>
            <person name="Copeland A."/>
            <person name="Lapidus A."/>
            <person name="Cheng J.F."/>
            <person name="Goodwin L."/>
            <person name="Pitluck S."/>
            <person name="Davenport K."/>
            <person name="Detter J.C."/>
            <person name="Han C."/>
            <person name="Tapia R."/>
            <person name="Land M."/>
            <person name="Hauser L."/>
            <person name="Pati A."/>
            <person name="Mikhailova N."/>
            <person name="Woyke T."/>
            <person name="Klenk H.P."/>
            <person name="Kyrpides N."/>
            <person name="Ivanova N."/>
        </authorList>
    </citation>
    <scope>NUCLEOTIDE SEQUENCE [LARGE SCALE GENOMIC DNA]</scope>
    <source>
        <strain evidence="8">DSM 12710 / JCM 10830 / BK20S6-10-b1 / P8</strain>
    </source>
</reference>
<dbReference type="Proteomes" id="UP000002573">
    <property type="component" value="Chromosome"/>
</dbReference>
<accession>D7D821</accession>
<dbReference type="PANTHER" id="PTHR10353:SF209">
    <property type="entry name" value="GALACTOLIPID GALACTOSYLTRANSFERASE SFR2, CHLOROPLASTIC"/>
    <property type="match status" value="1"/>
</dbReference>
<dbReference type="InterPro" id="IPR018120">
    <property type="entry name" value="Glyco_hydro_1_AS"/>
</dbReference>
<dbReference type="InterPro" id="IPR017853">
    <property type="entry name" value="GH"/>
</dbReference>
<organism evidence="7 8">
    <name type="scientific">Staphylothermus hellenicus (strain DSM 12710 / JCM 10830 / BK20S6-10-b1 / P8)</name>
    <dbReference type="NCBI Taxonomy" id="591019"/>
    <lineage>
        <taxon>Archaea</taxon>
        <taxon>Thermoproteota</taxon>
        <taxon>Thermoprotei</taxon>
        <taxon>Desulfurococcales</taxon>
        <taxon>Desulfurococcaceae</taxon>
        <taxon>Staphylothermus</taxon>
    </lineage>
</organism>
<dbReference type="KEGG" id="shc:Shell_0804"/>
<reference evidence="8" key="1">
    <citation type="submission" date="2010-05" db="EMBL/GenBank/DDBJ databases">
        <title>Complete sequence of Staphylothermus hellenicus DSM 12710.</title>
        <authorList>
            <consortium name="US DOE Joint Genome Institute"/>
            <person name="Lucas S."/>
            <person name="Copeland A."/>
            <person name="Lapidus A."/>
            <person name="Cheng J.-F."/>
            <person name="Bruce D."/>
            <person name="Goodwin L."/>
            <person name="Pitluck S."/>
            <person name="Davenport K."/>
            <person name="Detter J.C."/>
            <person name="Han C."/>
            <person name="Tapia R."/>
            <person name="Larimer F."/>
            <person name="Land M."/>
            <person name="Hauser L."/>
            <person name="Kyrpides N."/>
            <person name="Mikhailova N."/>
            <person name="Anderson I.J."/>
            <person name="Woyke T."/>
        </authorList>
    </citation>
    <scope>NUCLEOTIDE SEQUENCE [LARGE SCALE GENOMIC DNA]</scope>
    <source>
        <strain evidence="8">DSM 12710 / JCM 10830 / BK20S6-10-b1 / P8</strain>
    </source>
</reference>
<dbReference type="Pfam" id="PF00232">
    <property type="entry name" value="Glyco_hydro_1"/>
    <property type="match status" value="2"/>
</dbReference>
<evidence type="ECO:0000256" key="3">
    <source>
        <dbReference type="ARBA" id="ARBA00023295"/>
    </source>
</evidence>
<dbReference type="SUPFAM" id="SSF51445">
    <property type="entry name" value="(Trans)glycosidases"/>
    <property type="match status" value="1"/>
</dbReference>
<gene>
    <name evidence="7" type="ordered locus">Shell_0804</name>
</gene>
<protein>
    <submittedName>
        <fullName evidence="7">Glycoside hydrolase family 1</fullName>
    </submittedName>
</protein>
<dbReference type="InterPro" id="IPR033132">
    <property type="entry name" value="GH_1_N_CS"/>
</dbReference>
<dbReference type="HOGENOM" id="CLU_001859_1_3_2"/>
<dbReference type="PANTHER" id="PTHR10353">
    <property type="entry name" value="GLYCOSYL HYDROLASE"/>
    <property type="match status" value="1"/>
</dbReference>
<comment type="similarity">
    <text evidence="1 5">Belongs to the glycosyl hydrolase 1 family.</text>
</comment>
<dbReference type="GO" id="GO:0008422">
    <property type="term" value="F:beta-glucosidase activity"/>
    <property type="evidence" value="ECO:0007669"/>
    <property type="project" value="TreeGrafter"/>
</dbReference>
<keyword evidence="3 6" id="KW-0326">Glycosidase</keyword>
<evidence type="ECO:0000256" key="5">
    <source>
        <dbReference type="RuleBase" id="RU003690"/>
    </source>
</evidence>
<evidence type="ECO:0000256" key="2">
    <source>
        <dbReference type="ARBA" id="ARBA00022801"/>
    </source>
</evidence>
<evidence type="ECO:0000256" key="1">
    <source>
        <dbReference type="ARBA" id="ARBA00010838"/>
    </source>
</evidence>
<dbReference type="Gene3D" id="3.20.20.80">
    <property type="entry name" value="Glycosidases"/>
    <property type="match status" value="1"/>
</dbReference>
<dbReference type="NCBIfam" id="NF041004">
    <property type="entry name" value="Beta_gal_BgaS"/>
    <property type="match status" value="1"/>
</dbReference>
<dbReference type="PRINTS" id="PR00131">
    <property type="entry name" value="GLHYDRLASE1"/>
</dbReference>
<proteinExistence type="inferred from homology"/>
<dbReference type="GeneID" id="9234093"/>
<dbReference type="eggNOG" id="arCOG05412">
    <property type="taxonomic scope" value="Archaea"/>
</dbReference>
<evidence type="ECO:0000256" key="6">
    <source>
        <dbReference type="RuleBase" id="RU004468"/>
    </source>
</evidence>
<evidence type="ECO:0000313" key="8">
    <source>
        <dbReference type="Proteomes" id="UP000002573"/>
    </source>
</evidence>
<dbReference type="InterPro" id="IPR001360">
    <property type="entry name" value="Glyco_hydro_1"/>
</dbReference>
<dbReference type="OrthoDB" id="84443at2157"/>
<dbReference type="AlphaFoldDB" id="D7D821"/>
<dbReference type="RefSeq" id="WP_013143115.1">
    <property type="nucleotide sequence ID" value="NC_014205.1"/>
</dbReference>
<dbReference type="PROSITE" id="PS00572">
    <property type="entry name" value="GLYCOSYL_HYDROL_F1_1"/>
    <property type="match status" value="1"/>
</dbReference>
<name>D7D821_STAHD</name>
<evidence type="ECO:0000256" key="4">
    <source>
        <dbReference type="PROSITE-ProRule" id="PRU10055"/>
    </source>
</evidence>
<keyword evidence="8" id="KW-1185">Reference proteome</keyword>
<keyword evidence="2 6" id="KW-0378">Hydrolase</keyword>
<dbReference type="CAZy" id="GH1">
    <property type="family name" value="Glycoside Hydrolase Family 1"/>
</dbReference>
<feature type="active site" description="Nucleophile" evidence="4">
    <location>
        <position position="421"/>
    </location>
</feature>
<dbReference type="InterPro" id="IPR053427">
    <property type="entry name" value="Beta-galactosidase"/>
</dbReference>
<evidence type="ECO:0000313" key="7">
    <source>
        <dbReference type="EMBL" id="ADI31917.1"/>
    </source>
</evidence>
<dbReference type="PROSITE" id="PS00653">
    <property type="entry name" value="GLYCOSYL_HYDROL_F1_2"/>
    <property type="match status" value="1"/>
</dbReference>
<dbReference type="EMBL" id="CP002051">
    <property type="protein sequence ID" value="ADI31917.1"/>
    <property type="molecule type" value="Genomic_DNA"/>
</dbReference>
<dbReference type="GO" id="GO:0005975">
    <property type="term" value="P:carbohydrate metabolic process"/>
    <property type="evidence" value="ECO:0007669"/>
    <property type="project" value="InterPro"/>
</dbReference>
<dbReference type="STRING" id="591019.Shell_0804"/>
<sequence length="521" mass="60060">MGGSFTSSEKIEFPQGFKWGVSQSGFQFEMGDAYRRFIDTNTDWWHWVRDPYNISARLVSGDLPEDGINYAELYRRDHEIAYRLGLNTYRIGIEWSRIFPHPTWFVEVDVEYDGNGLIKSVKITEDTLRELDKLASQSALRFYRDIITDLRRLGFKVIVNLYHFTIPYWLHNPLRARETGLRKGPLGLLEHSFPVEFAKYAAYMAWKLSDIVDFWSTINEPMVPAELGYLWPQSGFPPGVNAPQSFPKAVTNLILAHSLAYDMVKKFDTVKADQDSDKAAHVGIIYNIVPVYGLSEGDEEAAEHHSYLHNDAFLTAITSGKLDLNLDQTTIVKPPLLGGRKLDWIGVNYYTRAVVKRLEPMHGNKIMDFATVPGYGYACNPYGFSKIGRWCSAMGWEHYPEGLEKAVLIARKYCENIYITENGISDPHDIYRPAYIVNHVYVLHKLIENGVSVKGYLHWALLDNYEWAHGFRQRFGLYEVDLTTKERKPRPSAMIYKSIAESNSIPKEYLKYLIEMKWDRA</sequence>